<feature type="chain" id="PRO_5020995058" description="Seryl-tRNA synthetase" evidence="2">
    <location>
        <begin position="25"/>
        <end position="106"/>
    </location>
</feature>
<name>A0A4P7PWX3_9FLAO</name>
<keyword evidence="1" id="KW-1133">Transmembrane helix</keyword>
<accession>A0A4P7PWX3</accession>
<dbReference type="OrthoDB" id="799395at2"/>
<evidence type="ECO:0000313" key="4">
    <source>
        <dbReference type="Proteomes" id="UP000296862"/>
    </source>
</evidence>
<keyword evidence="1" id="KW-0812">Transmembrane</keyword>
<gene>
    <name evidence="3" type="ORF">GS03_02021</name>
</gene>
<sequence length="106" mass="11638">MKTISKLRMAVVALTLACTVPTFAEPVTPETTSISNKAAEDAKTEVLLNRLKEIKDMDKSNLTRVEKKALRKEVKEIKATMKASNNGVYLSVGAIIIIILLLILIL</sequence>
<dbReference type="AlphaFoldDB" id="A0A4P7PWX3"/>
<dbReference type="Proteomes" id="UP000296862">
    <property type="component" value="Chromosome"/>
</dbReference>
<organism evidence="3 4">
    <name type="scientific">Flavobacterium sangjuense</name>
    <dbReference type="NCBI Taxonomy" id="2518177"/>
    <lineage>
        <taxon>Bacteria</taxon>
        <taxon>Pseudomonadati</taxon>
        <taxon>Bacteroidota</taxon>
        <taxon>Flavobacteriia</taxon>
        <taxon>Flavobacteriales</taxon>
        <taxon>Flavobacteriaceae</taxon>
        <taxon>Flavobacterium</taxon>
    </lineage>
</organism>
<evidence type="ECO:0008006" key="5">
    <source>
        <dbReference type="Google" id="ProtNLM"/>
    </source>
</evidence>
<protein>
    <recommendedName>
        <fullName evidence="5">Seryl-tRNA synthetase</fullName>
    </recommendedName>
</protein>
<keyword evidence="4" id="KW-1185">Reference proteome</keyword>
<keyword evidence="2" id="KW-0732">Signal</keyword>
<dbReference type="RefSeq" id="WP_136152412.1">
    <property type="nucleotide sequence ID" value="NZ_CP038810.1"/>
</dbReference>
<reference evidence="3 4" key="1">
    <citation type="submission" date="2019-04" db="EMBL/GenBank/DDBJ databases">
        <title>Flavobacterium sp. GS03.</title>
        <authorList>
            <person name="Kim H."/>
        </authorList>
    </citation>
    <scope>NUCLEOTIDE SEQUENCE [LARGE SCALE GENOMIC DNA]</scope>
    <source>
        <strain evidence="3 4">GS03</strain>
    </source>
</reference>
<keyword evidence="1" id="KW-0472">Membrane</keyword>
<feature type="signal peptide" evidence="2">
    <location>
        <begin position="1"/>
        <end position="24"/>
    </location>
</feature>
<proteinExistence type="predicted"/>
<evidence type="ECO:0000313" key="3">
    <source>
        <dbReference type="EMBL" id="QBZ98513.1"/>
    </source>
</evidence>
<feature type="transmembrane region" description="Helical" evidence="1">
    <location>
        <begin position="88"/>
        <end position="105"/>
    </location>
</feature>
<dbReference type="EMBL" id="CP038810">
    <property type="protein sequence ID" value="QBZ98513.1"/>
    <property type="molecule type" value="Genomic_DNA"/>
</dbReference>
<dbReference type="KEGG" id="fsn:GS03_02021"/>
<evidence type="ECO:0000256" key="2">
    <source>
        <dbReference type="SAM" id="SignalP"/>
    </source>
</evidence>
<evidence type="ECO:0000256" key="1">
    <source>
        <dbReference type="SAM" id="Phobius"/>
    </source>
</evidence>